<dbReference type="PANTHER" id="PTHR19136:SF81">
    <property type="entry name" value="MOLYBDENUM COFACTOR GUANYLYLTRANSFERASE"/>
    <property type="match status" value="1"/>
</dbReference>
<evidence type="ECO:0000256" key="1">
    <source>
        <dbReference type="ARBA" id="ARBA00022490"/>
    </source>
</evidence>
<dbReference type="Proteomes" id="UP001528850">
    <property type="component" value="Unassembled WGS sequence"/>
</dbReference>
<keyword evidence="6" id="KW-0342">GTP-binding</keyword>
<dbReference type="EMBL" id="JARJJS010000001">
    <property type="protein sequence ID" value="MDF4023567.1"/>
    <property type="molecule type" value="Genomic_DNA"/>
</dbReference>
<keyword evidence="2" id="KW-0808">Transferase</keyword>
<gene>
    <name evidence="9" type="ORF">P3W24_01075</name>
</gene>
<accession>A0ABT6B646</accession>
<evidence type="ECO:0000256" key="2">
    <source>
        <dbReference type="ARBA" id="ARBA00022679"/>
    </source>
</evidence>
<evidence type="ECO:0000259" key="8">
    <source>
        <dbReference type="Pfam" id="PF12804"/>
    </source>
</evidence>
<feature type="domain" description="MobA-like NTP transferase" evidence="8">
    <location>
        <begin position="13"/>
        <end position="110"/>
    </location>
</feature>
<protein>
    <submittedName>
        <fullName evidence="9">Molybdenum cofactor guanylyltransferase</fullName>
    </submittedName>
</protein>
<dbReference type="SUPFAM" id="SSF53448">
    <property type="entry name" value="Nucleotide-diphospho-sugar transferases"/>
    <property type="match status" value="1"/>
</dbReference>
<evidence type="ECO:0000313" key="10">
    <source>
        <dbReference type="Proteomes" id="UP001528850"/>
    </source>
</evidence>
<keyword evidence="10" id="KW-1185">Reference proteome</keyword>
<dbReference type="Pfam" id="PF12804">
    <property type="entry name" value="NTP_transf_3"/>
    <property type="match status" value="1"/>
</dbReference>
<dbReference type="InterPro" id="IPR013482">
    <property type="entry name" value="Molybde_CF_guanTrfase"/>
</dbReference>
<evidence type="ECO:0000256" key="4">
    <source>
        <dbReference type="ARBA" id="ARBA00022741"/>
    </source>
</evidence>
<dbReference type="CDD" id="cd02503">
    <property type="entry name" value="MobA"/>
    <property type="match status" value="1"/>
</dbReference>
<evidence type="ECO:0000256" key="6">
    <source>
        <dbReference type="ARBA" id="ARBA00023134"/>
    </source>
</evidence>
<proteinExistence type="predicted"/>
<evidence type="ECO:0000256" key="7">
    <source>
        <dbReference type="ARBA" id="ARBA00023150"/>
    </source>
</evidence>
<organism evidence="9 10">
    <name type="scientific">Luteibacter sahnii</name>
    <dbReference type="NCBI Taxonomy" id="3021977"/>
    <lineage>
        <taxon>Bacteria</taxon>
        <taxon>Pseudomonadati</taxon>
        <taxon>Pseudomonadota</taxon>
        <taxon>Gammaproteobacteria</taxon>
        <taxon>Lysobacterales</taxon>
        <taxon>Rhodanobacteraceae</taxon>
        <taxon>Luteibacter</taxon>
    </lineage>
</organism>
<name>A0ABT6B646_9GAMM</name>
<evidence type="ECO:0000313" key="9">
    <source>
        <dbReference type="EMBL" id="MDF4023567.1"/>
    </source>
</evidence>
<comment type="caution">
    <text evidence="9">The sequence shown here is derived from an EMBL/GenBank/DDBJ whole genome shotgun (WGS) entry which is preliminary data.</text>
</comment>
<dbReference type="GO" id="GO:0016779">
    <property type="term" value="F:nucleotidyltransferase activity"/>
    <property type="evidence" value="ECO:0007669"/>
    <property type="project" value="UniProtKB-KW"/>
</dbReference>
<sequence>MAARSRRRAVIGGLILAGGLSSRMGRDKALLTIDGETLLARSARVLRDAGAERVVVSGPRPGGIPDRYPRSGPLGGLASAAPSLADGRWLIVPVDMPRLHPGLLRSLLVGGARATRFAGHPLPMMLCLDDAVRAMLDTLMRQDDPRRRSPSALQAALGAHELPLDGLDTDALVNCNTPDEWNEVTA</sequence>
<dbReference type="PANTHER" id="PTHR19136">
    <property type="entry name" value="MOLYBDENUM COFACTOR GUANYLYLTRANSFERASE"/>
    <property type="match status" value="1"/>
</dbReference>
<dbReference type="RefSeq" id="WP_320550982.1">
    <property type="nucleotide sequence ID" value="NZ_JAQLOK010000002.1"/>
</dbReference>
<keyword evidence="5" id="KW-0460">Magnesium</keyword>
<keyword evidence="1" id="KW-0963">Cytoplasm</keyword>
<dbReference type="Gene3D" id="3.90.550.10">
    <property type="entry name" value="Spore Coat Polysaccharide Biosynthesis Protein SpsA, Chain A"/>
    <property type="match status" value="1"/>
</dbReference>
<evidence type="ECO:0000256" key="5">
    <source>
        <dbReference type="ARBA" id="ARBA00022842"/>
    </source>
</evidence>
<keyword evidence="7" id="KW-0501">Molybdenum cofactor biosynthesis</keyword>
<dbReference type="InterPro" id="IPR029044">
    <property type="entry name" value="Nucleotide-diphossugar_trans"/>
</dbReference>
<keyword evidence="3" id="KW-0479">Metal-binding</keyword>
<reference evidence="9 10" key="1">
    <citation type="journal article" date="2024" name="Curr. Microbiol.">
        <title>Luteibacter sahnii sp. nov., A Novel Yellow-Colored Xanthomonadin Pigment Producing Probiotic Bacterium from Healthy Rice Seed Microbiome.</title>
        <authorList>
            <person name="Jaiswal G."/>
            <person name="Rana R."/>
            <person name="Nayak P.K."/>
            <person name="Chouhan R."/>
            <person name="Gandhi S.G."/>
            <person name="Patel H.K."/>
            <person name="Patil P.B."/>
        </authorList>
    </citation>
    <scope>NUCLEOTIDE SEQUENCE [LARGE SCALE GENOMIC DNA]</scope>
    <source>
        <strain evidence="9 10">PPL201</strain>
    </source>
</reference>
<keyword evidence="4" id="KW-0547">Nucleotide-binding</keyword>
<keyword evidence="9" id="KW-0548">Nucleotidyltransferase</keyword>
<dbReference type="InterPro" id="IPR025877">
    <property type="entry name" value="MobA-like_NTP_Trfase"/>
</dbReference>
<evidence type="ECO:0000256" key="3">
    <source>
        <dbReference type="ARBA" id="ARBA00022723"/>
    </source>
</evidence>